<keyword evidence="1" id="KW-0812">Transmembrane</keyword>
<proteinExistence type="predicted"/>
<evidence type="ECO:0000313" key="2">
    <source>
        <dbReference type="EMBL" id="GEM12045.1"/>
    </source>
</evidence>
<keyword evidence="1" id="KW-1133">Transmembrane helix</keyword>
<dbReference type="OrthoDB" id="432881at2759"/>
<accession>A0A511KQ43</accession>
<organism evidence="2 3">
    <name type="scientific">Rhodotorula toruloides</name>
    <name type="common">Yeast</name>
    <name type="synonym">Rhodosporidium toruloides</name>
    <dbReference type="NCBI Taxonomy" id="5286"/>
    <lineage>
        <taxon>Eukaryota</taxon>
        <taxon>Fungi</taxon>
        <taxon>Dikarya</taxon>
        <taxon>Basidiomycota</taxon>
        <taxon>Pucciniomycotina</taxon>
        <taxon>Microbotryomycetes</taxon>
        <taxon>Sporidiobolales</taxon>
        <taxon>Sporidiobolaceae</taxon>
        <taxon>Rhodotorula</taxon>
    </lineage>
</organism>
<feature type="transmembrane region" description="Helical" evidence="1">
    <location>
        <begin position="95"/>
        <end position="112"/>
    </location>
</feature>
<comment type="caution">
    <text evidence="2">The sequence shown here is derived from an EMBL/GenBank/DDBJ whole genome shotgun (WGS) entry which is preliminary data.</text>
</comment>
<keyword evidence="1" id="KW-0472">Membrane</keyword>
<evidence type="ECO:0000256" key="1">
    <source>
        <dbReference type="SAM" id="Phobius"/>
    </source>
</evidence>
<name>A0A511KQ43_RHOTO</name>
<feature type="transmembrane region" description="Helical" evidence="1">
    <location>
        <begin position="25"/>
        <end position="47"/>
    </location>
</feature>
<dbReference type="Gene3D" id="1.20.120.1770">
    <property type="match status" value="1"/>
</dbReference>
<reference evidence="2 3" key="1">
    <citation type="submission" date="2019-07" db="EMBL/GenBank/DDBJ databases">
        <title>Rhodotorula toruloides NBRC10032 genome sequencing.</title>
        <authorList>
            <person name="Shida Y."/>
            <person name="Takaku H."/>
            <person name="Ogasawara W."/>
            <person name="Mori K."/>
        </authorList>
    </citation>
    <scope>NUCLEOTIDE SEQUENCE [LARGE SCALE GENOMIC DNA]</scope>
    <source>
        <strain evidence="2 3">NBRC10032</strain>
    </source>
</reference>
<feature type="transmembrane region" description="Helical" evidence="1">
    <location>
        <begin position="156"/>
        <end position="173"/>
    </location>
</feature>
<evidence type="ECO:0000313" key="3">
    <source>
        <dbReference type="Proteomes" id="UP000321518"/>
    </source>
</evidence>
<dbReference type="Proteomes" id="UP000321518">
    <property type="component" value="Unassembled WGS sequence"/>
</dbReference>
<gene>
    <name evidence="2" type="ORF">Rt10032_c18g6062</name>
</gene>
<dbReference type="EMBL" id="BJWK01000018">
    <property type="protein sequence ID" value="GEM12045.1"/>
    <property type="molecule type" value="Genomic_DNA"/>
</dbReference>
<feature type="transmembrane region" description="Helical" evidence="1">
    <location>
        <begin position="185"/>
        <end position="203"/>
    </location>
</feature>
<sequence>MGRPDAQEPGRTPSAFELVGRNSAAGGWAVLTQVGLVGSTAVLWRVLYKHPAGLFTYHPSFQSLAVLGFLEGILLLQPQPPNATYKRKGLQLHQVVQYTSCAVIVAGAVSIIYNKTLILISLQISFGALIVYTPLQRLLGGQERVKKLWKYHRMTGYLTLYFLILTPLLALASDWVRQNSSSVERWVIGSGLGVAGFGALARVQTSKLGSKTR</sequence>
<protein>
    <submittedName>
        <fullName evidence="2">Cytochrome b561</fullName>
    </submittedName>
</protein>
<dbReference type="AlphaFoldDB" id="A0A511KQ43"/>